<keyword evidence="2" id="KW-1185">Reference proteome</keyword>
<sequence length="97" mass="11044">MNSPTDSDIITHLEGSLGRLAFSRNVTIPDYIKPKILDNLMLHIDDRTQYQQHELELCYKRRKGWMAKLMLGNVKKCSSQGDCPQDAILALDKAIRG</sequence>
<name>A0A2V1DAV1_9PLEO</name>
<evidence type="ECO:0000313" key="2">
    <source>
        <dbReference type="Proteomes" id="UP000244855"/>
    </source>
</evidence>
<dbReference type="EMBL" id="KZ805502">
    <property type="protein sequence ID" value="PVH95257.1"/>
    <property type="molecule type" value="Genomic_DNA"/>
</dbReference>
<evidence type="ECO:0000313" key="1">
    <source>
        <dbReference type="EMBL" id="PVH95257.1"/>
    </source>
</evidence>
<organism evidence="1 2">
    <name type="scientific">Periconia macrospinosa</name>
    <dbReference type="NCBI Taxonomy" id="97972"/>
    <lineage>
        <taxon>Eukaryota</taxon>
        <taxon>Fungi</taxon>
        <taxon>Dikarya</taxon>
        <taxon>Ascomycota</taxon>
        <taxon>Pezizomycotina</taxon>
        <taxon>Dothideomycetes</taxon>
        <taxon>Pleosporomycetidae</taxon>
        <taxon>Pleosporales</taxon>
        <taxon>Massarineae</taxon>
        <taxon>Periconiaceae</taxon>
        <taxon>Periconia</taxon>
    </lineage>
</organism>
<dbReference type="AlphaFoldDB" id="A0A2V1DAV1"/>
<proteinExistence type="predicted"/>
<gene>
    <name evidence="1" type="ORF">DM02DRAFT_618009</name>
</gene>
<accession>A0A2V1DAV1</accession>
<reference evidence="1 2" key="1">
    <citation type="journal article" date="2018" name="Sci. Rep.">
        <title>Comparative genomics provides insights into the lifestyle and reveals functional heterogeneity of dark septate endophytic fungi.</title>
        <authorList>
            <person name="Knapp D.G."/>
            <person name="Nemeth J.B."/>
            <person name="Barry K."/>
            <person name="Hainaut M."/>
            <person name="Henrissat B."/>
            <person name="Johnson J."/>
            <person name="Kuo A."/>
            <person name="Lim J.H.P."/>
            <person name="Lipzen A."/>
            <person name="Nolan M."/>
            <person name="Ohm R.A."/>
            <person name="Tamas L."/>
            <person name="Grigoriev I.V."/>
            <person name="Spatafora J.W."/>
            <person name="Nagy L.G."/>
            <person name="Kovacs G.M."/>
        </authorList>
    </citation>
    <scope>NUCLEOTIDE SEQUENCE [LARGE SCALE GENOMIC DNA]</scope>
    <source>
        <strain evidence="1 2">DSE2036</strain>
    </source>
</reference>
<protein>
    <submittedName>
        <fullName evidence="1">Uncharacterized protein</fullName>
    </submittedName>
</protein>
<dbReference type="Proteomes" id="UP000244855">
    <property type="component" value="Unassembled WGS sequence"/>
</dbReference>